<keyword evidence="1" id="KW-0812">Transmembrane</keyword>
<dbReference type="OrthoDB" id="2085510at2"/>
<protein>
    <submittedName>
        <fullName evidence="2">Uncharacterized protein</fullName>
    </submittedName>
</protein>
<dbReference type="Proteomes" id="UP000031386">
    <property type="component" value="Chromosome"/>
</dbReference>
<evidence type="ECO:0000313" key="3">
    <source>
        <dbReference type="Proteomes" id="UP000031386"/>
    </source>
</evidence>
<feature type="transmembrane region" description="Helical" evidence="1">
    <location>
        <begin position="112"/>
        <end position="132"/>
    </location>
</feature>
<gene>
    <name evidence="2" type="ORF">NW74_05770</name>
</gene>
<dbReference type="RefSeq" id="WP_041954370.1">
    <property type="nucleotide sequence ID" value="NZ_CP009761.1"/>
</dbReference>
<feature type="transmembrane region" description="Helical" evidence="1">
    <location>
        <begin position="12"/>
        <end position="45"/>
    </location>
</feature>
<organism evidence="2 3">
    <name type="scientific">Parvimonas micra</name>
    <dbReference type="NCBI Taxonomy" id="33033"/>
    <lineage>
        <taxon>Bacteria</taxon>
        <taxon>Bacillati</taxon>
        <taxon>Bacillota</taxon>
        <taxon>Tissierellia</taxon>
        <taxon>Tissierellales</taxon>
        <taxon>Peptoniphilaceae</taxon>
        <taxon>Parvimonas</taxon>
    </lineage>
</organism>
<reference evidence="2 3" key="1">
    <citation type="submission" date="2014-10" db="EMBL/GenBank/DDBJ databases">
        <title>Complete genome sequence of Parvimonas micra KCOM 1535 (= ChDC B708).</title>
        <authorList>
            <person name="Kook J.-K."/>
            <person name="Park S.-N."/>
            <person name="Lim Y.K."/>
            <person name="Roh H."/>
        </authorList>
    </citation>
    <scope>NUCLEOTIDE SEQUENCE [LARGE SCALE GENOMIC DNA]</scope>
    <source>
        <strain evidence="3">KCOM 1535 / ChDC B708</strain>
    </source>
</reference>
<evidence type="ECO:0000313" key="2">
    <source>
        <dbReference type="EMBL" id="AIZ36875.1"/>
    </source>
</evidence>
<keyword evidence="3" id="KW-1185">Reference proteome</keyword>
<keyword evidence="1" id="KW-0472">Membrane</keyword>
<feature type="transmembrane region" description="Helical" evidence="1">
    <location>
        <begin position="153"/>
        <end position="175"/>
    </location>
</feature>
<feature type="transmembrane region" description="Helical" evidence="1">
    <location>
        <begin position="57"/>
        <end position="79"/>
    </location>
</feature>
<keyword evidence="1" id="KW-1133">Transmembrane helix</keyword>
<name>A0A0B4S208_9FIRM</name>
<proteinExistence type="predicted"/>
<dbReference type="EMBL" id="CP009761">
    <property type="protein sequence ID" value="AIZ36875.1"/>
    <property type="molecule type" value="Genomic_DNA"/>
</dbReference>
<dbReference type="STRING" id="33033.NW74_05770"/>
<dbReference type="KEGG" id="pmic:NW74_05770"/>
<accession>A0A0B4S208</accession>
<dbReference type="AlphaFoldDB" id="A0A0B4S208"/>
<sequence>MKNIKLYNVFFPIWFLLLFPITWLIAMPINFVIDSIVILLSLKFLKIDDIFQKYKKVILKVFLFGFFADFVGAVFLFVFTSLVGRLEEQSGIFKWINEKIIESMMRSPFENIYAFLLVAIAVIIAGLCIYYLNLKNSFSKIDIEAKDKKKLALYMAIFTAPYLFFVPSSVVYKFLG</sequence>
<evidence type="ECO:0000256" key="1">
    <source>
        <dbReference type="SAM" id="Phobius"/>
    </source>
</evidence>